<accession>A0A1T3P360</accession>
<feature type="compositionally biased region" description="Basic and acidic residues" evidence="1">
    <location>
        <begin position="1"/>
        <end position="11"/>
    </location>
</feature>
<evidence type="ECO:0000313" key="2">
    <source>
        <dbReference type="EMBL" id="OPC83401.1"/>
    </source>
</evidence>
<dbReference type="Proteomes" id="UP000190037">
    <property type="component" value="Unassembled WGS sequence"/>
</dbReference>
<sequence length="72" mass="8044">MSNIERILDPRRIHRKMPAPHRRRRKPADQRYVPNPRPNNAPVPPGGFKVSPAGLRGRPVPASVRASFEGGC</sequence>
<dbReference type="STRING" id="159449.B4N89_22850"/>
<dbReference type="EMBL" id="MWQN01000001">
    <property type="protein sequence ID" value="OPC83401.1"/>
    <property type="molecule type" value="Genomic_DNA"/>
</dbReference>
<feature type="region of interest" description="Disordered" evidence="1">
    <location>
        <begin position="1"/>
        <end position="72"/>
    </location>
</feature>
<name>A0A1T3P360_9ACTN</name>
<organism evidence="2 3">
    <name type="scientific">Embleya scabrispora</name>
    <dbReference type="NCBI Taxonomy" id="159449"/>
    <lineage>
        <taxon>Bacteria</taxon>
        <taxon>Bacillati</taxon>
        <taxon>Actinomycetota</taxon>
        <taxon>Actinomycetes</taxon>
        <taxon>Kitasatosporales</taxon>
        <taxon>Streptomycetaceae</taxon>
        <taxon>Embleya</taxon>
    </lineage>
</organism>
<feature type="compositionally biased region" description="Basic residues" evidence="1">
    <location>
        <begin position="12"/>
        <end position="26"/>
    </location>
</feature>
<evidence type="ECO:0000256" key="1">
    <source>
        <dbReference type="SAM" id="MobiDB-lite"/>
    </source>
</evidence>
<keyword evidence="3" id="KW-1185">Reference proteome</keyword>
<protein>
    <submittedName>
        <fullName evidence="2">Uncharacterized protein</fullName>
    </submittedName>
</protein>
<dbReference type="AlphaFoldDB" id="A0A1T3P360"/>
<comment type="caution">
    <text evidence="2">The sequence shown here is derived from an EMBL/GenBank/DDBJ whole genome shotgun (WGS) entry which is preliminary data.</text>
</comment>
<reference evidence="2 3" key="1">
    <citation type="submission" date="2017-03" db="EMBL/GenBank/DDBJ databases">
        <title>Draft genome sequence of Streptomyces scabrisporus NF3, endophyte isolated from Amphipterygium adstringens.</title>
        <authorList>
            <person name="Vazquez M."/>
            <person name="Ceapa C.D."/>
            <person name="Rodriguez Luna D."/>
            <person name="Sanchez Esquivel S."/>
        </authorList>
    </citation>
    <scope>NUCLEOTIDE SEQUENCE [LARGE SCALE GENOMIC DNA]</scope>
    <source>
        <strain evidence="2 3">NF3</strain>
    </source>
</reference>
<proteinExistence type="predicted"/>
<evidence type="ECO:0000313" key="3">
    <source>
        <dbReference type="Proteomes" id="UP000190037"/>
    </source>
</evidence>
<gene>
    <name evidence="2" type="ORF">B4N89_22850</name>
</gene>
<feature type="compositionally biased region" description="Pro residues" evidence="1">
    <location>
        <begin position="35"/>
        <end position="45"/>
    </location>
</feature>